<sequence>MAIRKNLNPRQMDLQPEMRDILMRNGMQAHIIANGDGYQLAVQGHDSPLLTYNLTEKQMLALTDWGTNSANKKSYNVFTSIIGKDFYMPRNLVHARNANGRVAMGLHGYRIGTGEYGRLGWSPEFLGWTPRMQDGYHLRRVGGQMFYAGAPMVAERPDRRLKPGELTSGGYGFYYKGQQQVASQADVLQNLQAVMTPVETRPRSQEPAKPYKELISSPVYFSNDQWQECLSSHGIIIDEKVKTLTIQSESTKSDMVYDLTDDELKALTNNSVKQVSVAKRLDILNNVIKDDFTDKITMDMLNSKERIHIGLRPEVQQELDGKMQLQSTVEPLQVQQEPMNNKVGIVDGQDLDESKGWFREGKHGREVTVGEIQVEPAEQEGKFRMTAIINGERVSHEITQKQYDKFMAVDDYHRMKLFSKIFGEVDMKDRSSLGTKIGAALLAGLGVAAEVGSELHRPHGAPVVIVDHHHGAAPAPPRPYFKPGVDTPMDVAARNFEAAMNQEVLHPHMGKGL</sequence>
<gene>
    <name evidence="1" type="ORF">DXB87_06385</name>
</gene>
<evidence type="ECO:0000313" key="2">
    <source>
        <dbReference type="Proteomes" id="UP000260814"/>
    </source>
</evidence>
<evidence type="ECO:0000313" key="1">
    <source>
        <dbReference type="EMBL" id="RGM92086.1"/>
    </source>
</evidence>
<dbReference type="AlphaFoldDB" id="A0A3E4ZAR0"/>
<name>A0A3E4ZAR0_9BACT</name>
<comment type="caution">
    <text evidence="1">The sequence shown here is derived from an EMBL/GenBank/DDBJ whole genome shotgun (WGS) entry which is preliminary data.</text>
</comment>
<protein>
    <submittedName>
        <fullName evidence="1">Uncharacterized protein</fullName>
    </submittedName>
</protein>
<reference evidence="1 2" key="1">
    <citation type="submission" date="2018-08" db="EMBL/GenBank/DDBJ databases">
        <title>A genome reference for cultivated species of the human gut microbiota.</title>
        <authorList>
            <person name="Zou Y."/>
            <person name="Xue W."/>
            <person name="Luo G."/>
        </authorList>
    </citation>
    <scope>NUCLEOTIDE SEQUENCE [LARGE SCALE GENOMIC DNA]</scope>
    <source>
        <strain evidence="1 2">OM06-2</strain>
    </source>
</reference>
<accession>A0A3E4ZAR0</accession>
<dbReference type="Proteomes" id="UP000260814">
    <property type="component" value="Unassembled WGS sequence"/>
</dbReference>
<proteinExistence type="predicted"/>
<dbReference type="RefSeq" id="WP_117701506.1">
    <property type="nucleotide sequence ID" value="NZ_QSTW01000005.1"/>
</dbReference>
<dbReference type="EMBL" id="QSTW01000005">
    <property type="protein sequence ID" value="RGM92086.1"/>
    <property type="molecule type" value="Genomic_DNA"/>
</dbReference>
<organism evidence="1 2">
    <name type="scientific">Phocaeicola plebeius</name>
    <dbReference type="NCBI Taxonomy" id="310297"/>
    <lineage>
        <taxon>Bacteria</taxon>
        <taxon>Pseudomonadati</taxon>
        <taxon>Bacteroidota</taxon>
        <taxon>Bacteroidia</taxon>
        <taxon>Bacteroidales</taxon>
        <taxon>Bacteroidaceae</taxon>
        <taxon>Phocaeicola</taxon>
    </lineage>
</organism>